<dbReference type="InterPro" id="IPR039552">
    <property type="entry name" value="IS66_C"/>
</dbReference>
<evidence type="ECO:0000259" key="4">
    <source>
        <dbReference type="Pfam" id="PF13005"/>
    </source>
</evidence>
<dbReference type="Proteomes" id="UP000001817">
    <property type="component" value="Chromosome 1"/>
</dbReference>
<reference evidence="7 8" key="1">
    <citation type="journal article" date="2006" name="Proc. Natl. Acad. Sci. U.S.A.">
        <title>Burkholderia xenovorans LB400 harbors a multi-replicon, 9.73-Mbp genome shaped for versatility.</title>
        <authorList>
            <person name="Chain P.S."/>
            <person name="Denef V.J."/>
            <person name="Konstantinidis K.T."/>
            <person name="Vergez L.M."/>
            <person name="Agullo L."/>
            <person name="Reyes V.L."/>
            <person name="Hauser L."/>
            <person name="Cordova M."/>
            <person name="Gomez L."/>
            <person name="Gonzalez M."/>
            <person name="Land M."/>
            <person name="Lao V."/>
            <person name="Larimer F."/>
            <person name="LiPuma J.J."/>
            <person name="Mahenthiralingam E."/>
            <person name="Malfatti S.A."/>
            <person name="Marx C.J."/>
            <person name="Parnell J.J."/>
            <person name="Ramette A."/>
            <person name="Richardson P."/>
            <person name="Seeger M."/>
            <person name="Smith D."/>
            <person name="Spilker T."/>
            <person name="Sul W.J."/>
            <person name="Tsoi T.V."/>
            <person name="Ulrich L.E."/>
            <person name="Zhulin I.B."/>
            <person name="Tiedje J.M."/>
        </authorList>
    </citation>
    <scope>NUCLEOTIDE SEQUENCE [LARGE SCALE GENOMIC DNA]</scope>
    <source>
        <strain evidence="7 8">LB400</strain>
    </source>
</reference>
<dbReference type="EMBL" id="CP000270">
    <property type="protein sequence ID" value="ABE30389.1"/>
    <property type="molecule type" value="Genomic_DNA"/>
</dbReference>
<evidence type="ECO:0000256" key="2">
    <source>
        <dbReference type="SAM" id="MobiDB-lite"/>
    </source>
</evidence>
<dbReference type="KEGG" id="bxe:Bxe_A2591"/>
<feature type="domain" description="Transposase IS66 C-terminal" evidence="6">
    <location>
        <begin position="470"/>
        <end position="507"/>
    </location>
</feature>
<dbReference type="PATRIC" id="fig|266265.5.peg.1935"/>
<keyword evidence="1" id="KW-0175">Coiled coil</keyword>
<protein>
    <submittedName>
        <fullName evidence="7">Transposase, TnpC</fullName>
    </submittedName>
</protein>
<dbReference type="AlphaFoldDB" id="Q13ZV0"/>
<dbReference type="OrthoDB" id="9794514at2"/>
<organism evidence="7 8">
    <name type="scientific">Paraburkholderia xenovorans (strain LB400)</name>
    <dbReference type="NCBI Taxonomy" id="266265"/>
    <lineage>
        <taxon>Bacteria</taxon>
        <taxon>Pseudomonadati</taxon>
        <taxon>Pseudomonadota</taxon>
        <taxon>Betaproteobacteria</taxon>
        <taxon>Burkholderiales</taxon>
        <taxon>Burkholderiaceae</taxon>
        <taxon>Paraburkholderia</taxon>
    </lineage>
</organism>
<feature type="coiled-coil region" evidence="1">
    <location>
        <begin position="25"/>
        <end position="78"/>
    </location>
</feature>
<feature type="domain" description="Transposase IS66 zinc-finger binding" evidence="4">
    <location>
        <begin position="121"/>
        <end position="163"/>
    </location>
</feature>
<dbReference type="InterPro" id="IPR052344">
    <property type="entry name" value="Transposase-related"/>
</dbReference>
<dbReference type="Pfam" id="PF13005">
    <property type="entry name" value="zf-IS66"/>
    <property type="match status" value="1"/>
</dbReference>
<proteinExistence type="predicted"/>
<evidence type="ECO:0000313" key="7">
    <source>
        <dbReference type="EMBL" id="ABE30389.1"/>
    </source>
</evidence>
<gene>
    <name evidence="7" type="ORF">Bxe_A2591</name>
</gene>
<evidence type="ECO:0000259" key="5">
    <source>
        <dbReference type="Pfam" id="PF13007"/>
    </source>
</evidence>
<dbReference type="Pfam" id="PF13817">
    <property type="entry name" value="DDE_Tnp_IS66_C"/>
    <property type="match status" value="1"/>
</dbReference>
<dbReference type="InterPro" id="IPR004291">
    <property type="entry name" value="Transposase_IS66_central"/>
</dbReference>
<dbReference type="InterPro" id="IPR024474">
    <property type="entry name" value="Znf_dom_IS66"/>
</dbReference>
<feature type="compositionally biased region" description="Basic and acidic residues" evidence="2">
    <location>
        <begin position="100"/>
        <end position="114"/>
    </location>
</feature>
<evidence type="ECO:0000259" key="3">
    <source>
        <dbReference type="Pfam" id="PF03050"/>
    </source>
</evidence>
<dbReference type="KEGG" id="bxb:DR64_283"/>
<dbReference type="NCBIfam" id="NF033517">
    <property type="entry name" value="transpos_IS66"/>
    <property type="match status" value="1"/>
</dbReference>
<dbReference type="InterPro" id="IPR024463">
    <property type="entry name" value="Transposase_TnpC_homeodom"/>
</dbReference>
<dbReference type="Pfam" id="PF03050">
    <property type="entry name" value="DDE_Tnp_IS66"/>
    <property type="match status" value="1"/>
</dbReference>
<keyword evidence="8" id="KW-1185">Reference proteome</keyword>
<feature type="region of interest" description="Disordered" evidence="2">
    <location>
        <begin position="79"/>
        <end position="121"/>
    </location>
</feature>
<feature type="domain" description="Transposase IS66 central" evidence="3">
    <location>
        <begin position="177"/>
        <end position="463"/>
    </location>
</feature>
<dbReference type="eggNOG" id="COG2433">
    <property type="taxonomic scope" value="Bacteria"/>
</dbReference>
<dbReference type="RefSeq" id="WP_011488053.1">
    <property type="nucleotide sequence ID" value="NC_007951.1"/>
</dbReference>
<evidence type="ECO:0000256" key="1">
    <source>
        <dbReference type="SAM" id="Coils"/>
    </source>
</evidence>
<dbReference type="PANTHER" id="PTHR33678">
    <property type="entry name" value="BLL1576 PROTEIN"/>
    <property type="match status" value="1"/>
</dbReference>
<evidence type="ECO:0000259" key="6">
    <source>
        <dbReference type="Pfam" id="PF13817"/>
    </source>
</evidence>
<dbReference type="PANTHER" id="PTHR33678:SF1">
    <property type="entry name" value="BLL1576 PROTEIN"/>
    <property type="match status" value="1"/>
</dbReference>
<evidence type="ECO:0000313" key="8">
    <source>
        <dbReference type="Proteomes" id="UP000001817"/>
    </source>
</evidence>
<dbReference type="Pfam" id="PF13007">
    <property type="entry name" value="LZ_Tnp_IS66"/>
    <property type="match status" value="1"/>
</dbReference>
<name>Q13ZV0_PARXL</name>
<sequence>MSKDAPLPASVAELQALVLKQQASIANMVREIAARDDEIERLKAQIDKLRRMYFGSKSEKLARQIDKLEAQLEDLTAGQGVAETRWHQDKTSQAPPGRARTREPLPPHLPRDEIELTPDPACPRCAAPMQRLGEDVSEQLARVAAAFKVIRTIRHKLCCPDCGQIEQPAMPSLPIEHSIAHPSLLADIAVSKFADHQPLYRQSEIAARDGVTLDRASMGRWMGQIAELCMPLVEALQRYTLRPGKLHVDDTPVAVLAPGSGKTSTGRFWVYVRDDCRSGSTDPAAVWFDFSSDRKGIHPQSRLTGFRGILQADAYSGFDKLYAGGQIHEAACWDHARRYVYDVHVHTPTPDTQKLLNMIGELYSIEAEIRGKPPDERLRARQEKSKPLLSTFEATIRAKLATLSKKSALTGAINYSLNHWAALVFYCEDGRAEISNVLAENALRCVALGRKNYLFLGSDSGGERAAAMYSLIATCKLNGVNPRAYLEYVLTHIADHKITRIDELLPWNVVGKLTPPAPSTSLTG</sequence>
<dbReference type="STRING" id="266265.Bxe_A2591"/>
<accession>Q13ZV0</accession>
<feature type="domain" description="Transposase TnpC homeodomain" evidence="5">
    <location>
        <begin position="41"/>
        <end position="114"/>
    </location>
</feature>